<evidence type="ECO:0000313" key="1">
    <source>
        <dbReference type="EMBL" id="OCB71686.1"/>
    </source>
</evidence>
<gene>
    <name evidence="1" type="ORF">FBGL_10740</name>
</gene>
<organism evidence="1 2">
    <name type="scientific">Flavobacterium glycines</name>
    <dbReference type="NCBI Taxonomy" id="551990"/>
    <lineage>
        <taxon>Bacteria</taxon>
        <taxon>Pseudomonadati</taxon>
        <taxon>Bacteroidota</taxon>
        <taxon>Flavobacteriia</taxon>
        <taxon>Flavobacteriales</taxon>
        <taxon>Flavobacteriaceae</taxon>
        <taxon>Flavobacterium</taxon>
    </lineage>
</organism>
<evidence type="ECO:0000313" key="2">
    <source>
        <dbReference type="Proteomes" id="UP000093226"/>
    </source>
</evidence>
<dbReference type="AlphaFoldDB" id="A0A1B9DPQ9"/>
<proteinExistence type="predicted"/>
<dbReference type="EMBL" id="LVEO01000018">
    <property type="protein sequence ID" value="OCB71686.1"/>
    <property type="molecule type" value="Genomic_DNA"/>
</dbReference>
<name>A0A1B9DPQ9_9FLAO</name>
<protein>
    <submittedName>
        <fullName evidence="1">Uncharacterized protein</fullName>
    </submittedName>
</protein>
<reference evidence="2" key="1">
    <citation type="submission" date="2016-03" db="EMBL/GenBank/DDBJ databases">
        <title>Draft genome sequence of Paenibacillus glacialis DSM 22343.</title>
        <authorList>
            <person name="Shin S.-K."/>
            <person name="Yi H."/>
        </authorList>
    </citation>
    <scope>NUCLEOTIDE SEQUENCE [LARGE SCALE GENOMIC DNA]</scope>
    <source>
        <strain evidence="2">NBRC 105008</strain>
    </source>
</reference>
<dbReference type="Proteomes" id="UP000093226">
    <property type="component" value="Unassembled WGS sequence"/>
</dbReference>
<comment type="caution">
    <text evidence="1">The sequence shown here is derived from an EMBL/GenBank/DDBJ whole genome shotgun (WGS) entry which is preliminary data.</text>
</comment>
<accession>A0A1B9DPQ9</accession>
<sequence length="59" mass="6925">MGIQTPREGKNFFLIGNEKRNRPEIRKEMITYKFRIQTTPKGKLTNGTMLNCFVLMGEF</sequence>